<evidence type="ECO:0000256" key="2">
    <source>
        <dbReference type="PROSITE-ProRule" id="PRU00191"/>
    </source>
</evidence>
<evidence type="ECO:0000259" key="3">
    <source>
        <dbReference type="PROSITE" id="PS50001"/>
    </source>
</evidence>
<dbReference type="GO" id="GO:0016477">
    <property type="term" value="P:cell migration"/>
    <property type="evidence" value="ECO:0007669"/>
    <property type="project" value="TreeGrafter"/>
</dbReference>
<dbReference type="Gene3D" id="3.30.505.10">
    <property type="entry name" value="SH2 domain"/>
    <property type="match status" value="1"/>
</dbReference>
<dbReference type="AlphaFoldDB" id="A0A6H5G4Y9"/>
<feature type="domain" description="SH2" evidence="3">
    <location>
        <begin position="20"/>
        <end position="75"/>
    </location>
</feature>
<dbReference type="SUPFAM" id="SSF55550">
    <property type="entry name" value="SH2 domain"/>
    <property type="match status" value="1"/>
</dbReference>
<dbReference type="Pfam" id="PF00017">
    <property type="entry name" value="SH2"/>
    <property type="match status" value="1"/>
</dbReference>
<gene>
    <name evidence="4" type="ORF">NTEN_LOCUS4114</name>
</gene>
<dbReference type="Proteomes" id="UP000479000">
    <property type="component" value="Unassembled WGS sequence"/>
</dbReference>
<dbReference type="InterPro" id="IPR036860">
    <property type="entry name" value="SH2_dom_sf"/>
</dbReference>
<name>A0A6H5G4Y9_9HEMI</name>
<dbReference type="GO" id="GO:0007167">
    <property type="term" value="P:enzyme-linked receptor protein signaling pathway"/>
    <property type="evidence" value="ECO:0007669"/>
    <property type="project" value="TreeGrafter"/>
</dbReference>
<protein>
    <recommendedName>
        <fullName evidence="3">SH2 domain-containing protein</fullName>
    </recommendedName>
</protein>
<dbReference type="GO" id="GO:0035591">
    <property type="term" value="F:signaling adaptor activity"/>
    <property type="evidence" value="ECO:0007669"/>
    <property type="project" value="TreeGrafter"/>
</dbReference>
<dbReference type="EMBL" id="CADCXU010006010">
    <property type="protein sequence ID" value="CAA9997820.1"/>
    <property type="molecule type" value="Genomic_DNA"/>
</dbReference>
<keyword evidence="1 2" id="KW-0727">SH2 domain</keyword>
<evidence type="ECO:0000256" key="1">
    <source>
        <dbReference type="ARBA" id="ARBA00022999"/>
    </source>
</evidence>
<dbReference type="PRINTS" id="PR00401">
    <property type="entry name" value="SH2DOMAIN"/>
</dbReference>
<keyword evidence="5" id="KW-1185">Reference proteome</keyword>
<dbReference type="OrthoDB" id="10255964at2759"/>
<sequence length="75" mass="8672">MNVLLVLIESVAENDDNPPWYYGRITRADAEKLLMNKHEGAFLIRVSESSPGDFSLSVNCSLFVRNNFTYRMHDY</sequence>
<organism evidence="4 5">
    <name type="scientific">Nesidiocoris tenuis</name>
    <dbReference type="NCBI Taxonomy" id="355587"/>
    <lineage>
        <taxon>Eukaryota</taxon>
        <taxon>Metazoa</taxon>
        <taxon>Ecdysozoa</taxon>
        <taxon>Arthropoda</taxon>
        <taxon>Hexapoda</taxon>
        <taxon>Insecta</taxon>
        <taxon>Pterygota</taxon>
        <taxon>Neoptera</taxon>
        <taxon>Paraneoptera</taxon>
        <taxon>Hemiptera</taxon>
        <taxon>Heteroptera</taxon>
        <taxon>Panheteroptera</taxon>
        <taxon>Cimicomorpha</taxon>
        <taxon>Miridae</taxon>
        <taxon>Dicyphina</taxon>
        <taxon>Nesidiocoris</taxon>
    </lineage>
</organism>
<dbReference type="PANTHER" id="PTHR19969">
    <property type="entry name" value="SH2-SH3 ADAPTOR PROTEIN-RELATED"/>
    <property type="match status" value="1"/>
</dbReference>
<dbReference type="InterPro" id="IPR000980">
    <property type="entry name" value="SH2"/>
</dbReference>
<evidence type="ECO:0000313" key="4">
    <source>
        <dbReference type="EMBL" id="CAA9997820.1"/>
    </source>
</evidence>
<dbReference type="SMART" id="SM00252">
    <property type="entry name" value="SH2"/>
    <property type="match status" value="1"/>
</dbReference>
<proteinExistence type="predicted"/>
<dbReference type="GO" id="GO:0005737">
    <property type="term" value="C:cytoplasm"/>
    <property type="evidence" value="ECO:0007669"/>
    <property type="project" value="TreeGrafter"/>
</dbReference>
<dbReference type="GO" id="GO:0030971">
    <property type="term" value="F:receptor tyrosine kinase binding"/>
    <property type="evidence" value="ECO:0007669"/>
    <property type="project" value="TreeGrafter"/>
</dbReference>
<evidence type="ECO:0000313" key="5">
    <source>
        <dbReference type="Proteomes" id="UP000479000"/>
    </source>
</evidence>
<dbReference type="PROSITE" id="PS50001">
    <property type="entry name" value="SH2"/>
    <property type="match status" value="1"/>
</dbReference>
<reference evidence="4 5" key="1">
    <citation type="submission" date="2020-02" db="EMBL/GenBank/DDBJ databases">
        <authorList>
            <person name="Ferguson B K."/>
        </authorList>
    </citation>
    <scope>NUCLEOTIDE SEQUENCE [LARGE SCALE GENOMIC DNA]</scope>
</reference>
<accession>A0A6H5G4Y9</accession>
<dbReference type="InterPro" id="IPR051184">
    <property type="entry name" value="Tyrosine-phos_adapter"/>
</dbReference>
<dbReference type="PANTHER" id="PTHR19969:SF19">
    <property type="entry name" value="SH2 DOMAIN-CONTAINING PROTEIN"/>
    <property type="match status" value="1"/>
</dbReference>